<protein>
    <submittedName>
        <fullName evidence="7">FMN-dependent oxidoreductase (Nitrilotriacetate monooxygenase family)</fullName>
    </submittedName>
</protein>
<keyword evidence="1" id="KW-0285">Flavoprotein</keyword>
<comment type="similarity">
    <text evidence="5">Belongs to the NtaA/SnaA/DszA monooxygenase family.</text>
</comment>
<dbReference type="RefSeq" id="WP_208408781.1">
    <property type="nucleotide sequence ID" value="NZ_JAAOZC010000014.1"/>
</dbReference>
<dbReference type="Proteomes" id="UP000727456">
    <property type="component" value="Unassembled WGS sequence"/>
</dbReference>
<evidence type="ECO:0000256" key="4">
    <source>
        <dbReference type="ARBA" id="ARBA00023033"/>
    </source>
</evidence>
<proteinExistence type="inferred from homology"/>
<dbReference type="InterPro" id="IPR036661">
    <property type="entry name" value="Luciferase-like_sf"/>
</dbReference>
<gene>
    <name evidence="7" type="ORF">FHS31_003263</name>
</gene>
<dbReference type="InterPro" id="IPR011251">
    <property type="entry name" value="Luciferase-like_dom"/>
</dbReference>
<comment type="caution">
    <text evidence="7">The sequence shown here is derived from an EMBL/GenBank/DDBJ whole genome shotgun (WGS) entry which is preliminary data.</text>
</comment>
<dbReference type="SUPFAM" id="SSF51679">
    <property type="entry name" value="Bacterial luciferase-like"/>
    <property type="match status" value="1"/>
</dbReference>
<dbReference type="Pfam" id="PF00296">
    <property type="entry name" value="Bac_luciferase"/>
    <property type="match status" value="1"/>
</dbReference>
<dbReference type="InterPro" id="IPR051260">
    <property type="entry name" value="Diverse_substr_monoxygenases"/>
</dbReference>
<dbReference type="EMBL" id="JAAOZC010000014">
    <property type="protein sequence ID" value="NIJ09626.1"/>
    <property type="molecule type" value="Genomic_DNA"/>
</dbReference>
<organism evidence="7 8">
    <name type="scientific">Sphingomonas vulcanisoli</name>
    <dbReference type="NCBI Taxonomy" id="1658060"/>
    <lineage>
        <taxon>Bacteria</taxon>
        <taxon>Pseudomonadati</taxon>
        <taxon>Pseudomonadota</taxon>
        <taxon>Alphaproteobacteria</taxon>
        <taxon>Sphingomonadales</taxon>
        <taxon>Sphingomonadaceae</taxon>
        <taxon>Sphingomonas</taxon>
    </lineage>
</organism>
<evidence type="ECO:0000313" key="8">
    <source>
        <dbReference type="Proteomes" id="UP000727456"/>
    </source>
</evidence>
<dbReference type="PANTHER" id="PTHR30011:SF16">
    <property type="entry name" value="C2H2 FINGER DOMAIN TRANSCRIPTION FACTOR (EUROFUNG)-RELATED"/>
    <property type="match status" value="1"/>
</dbReference>
<name>A0ABX0U149_9SPHN</name>
<evidence type="ECO:0000313" key="7">
    <source>
        <dbReference type="EMBL" id="NIJ09626.1"/>
    </source>
</evidence>
<evidence type="ECO:0000256" key="3">
    <source>
        <dbReference type="ARBA" id="ARBA00023002"/>
    </source>
</evidence>
<keyword evidence="8" id="KW-1185">Reference proteome</keyword>
<dbReference type="InterPro" id="IPR016215">
    <property type="entry name" value="NTA_MOA"/>
</dbReference>
<dbReference type="GO" id="GO:0004497">
    <property type="term" value="F:monooxygenase activity"/>
    <property type="evidence" value="ECO:0007669"/>
    <property type="project" value="UniProtKB-KW"/>
</dbReference>
<reference evidence="7 8" key="1">
    <citation type="submission" date="2020-03" db="EMBL/GenBank/DDBJ databases">
        <title>Genomic Encyclopedia of Type Strains, Phase III (KMG-III): the genomes of soil and plant-associated and newly described type strains.</title>
        <authorList>
            <person name="Whitman W."/>
        </authorList>
    </citation>
    <scope>NUCLEOTIDE SEQUENCE [LARGE SCALE GENOMIC DNA]</scope>
    <source>
        <strain evidence="7 8">CECT 8804</strain>
    </source>
</reference>
<dbReference type="CDD" id="cd01095">
    <property type="entry name" value="Nitrilotriacetate_monoxgenase"/>
    <property type="match status" value="1"/>
</dbReference>
<keyword evidence="2" id="KW-0288">FMN</keyword>
<dbReference type="NCBIfam" id="TIGR03860">
    <property type="entry name" value="FMN_nitrolo"/>
    <property type="match status" value="1"/>
</dbReference>
<evidence type="ECO:0000256" key="2">
    <source>
        <dbReference type="ARBA" id="ARBA00022643"/>
    </source>
</evidence>
<dbReference type="PIRSF" id="PIRSF000337">
    <property type="entry name" value="NTA_MOA"/>
    <property type="match status" value="1"/>
</dbReference>
<evidence type="ECO:0000256" key="5">
    <source>
        <dbReference type="ARBA" id="ARBA00033748"/>
    </source>
</evidence>
<dbReference type="PANTHER" id="PTHR30011">
    <property type="entry name" value="ALKANESULFONATE MONOOXYGENASE-RELATED"/>
    <property type="match status" value="1"/>
</dbReference>
<sequence>MASLESRTDKMKFAVFMSGDSNYHVAGWRHPEAAVDAGISLERWIRFARLLEDAKFDALFLADGPGIIGFDNKESLRGSSKSERFEPFTLLSALATVTTRLGLIATGTTTYNEPYNLARVVASLDLMSGGRAGWNVVTGGNAEDGKNFSLNTHVPSIERYARGEEFVDIALGLFDSIEPDAFVRDKVTGQYADPDKLHAIDHVGKYYSVKGPLSVLPSPQGRPIIVQAGQSEEGRALAARVADVIFTATFSFEAACAFYADLKARALAFGRPPEAVKIMPGVAITVGRTEAEVNEKEQQLNQFIDLDVALQYLRVFLGGIDLSQYPLDEPAPDFASNTARASSGATFNAIAQAERLTLRQLALRVAASRFHLALRGTPVQIADTLEKWFRGGAADGFNLLPNFVPGSIEDVAELLLPELRRRGLFREEYEGTTLRENLGLERPEVGWSRKA</sequence>
<feature type="domain" description="Luciferase-like" evidence="6">
    <location>
        <begin position="29"/>
        <end position="393"/>
    </location>
</feature>
<keyword evidence="4 7" id="KW-0503">Monooxygenase</keyword>
<evidence type="ECO:0000256" key="1">
    <source>
        <dbReference type="ARBA" id="ARBA00022630"/>
    </source>
</evidence>
<keyword evidence="3" id="KW-0560">Oxidoreductase</keyword>
<evidence type="ECO:0000259" key="6">
    <source>
        <dbReference type="Pfam" id="PF00296"/>
    </source>
</evidence>
<accession>A0ABX0U149</accession>
<dbReference type="Gene3D" id="3.20.20.30">
    <property type="entry name" value="Luciferase-like domain"/>
    <property type="match status" value="1"/>
</dbReference>